<organism evidence="7 8">
    <name type="scientific">Caminibacter pacificus</name>
    <dbReference type="NCBI Taxonomy" id="1424653"/>
    <lineage>
        <taxon>Bacteria</taxon>
        <taxon>Pseudomonadati</taxon>
        <taxon>Campylobacterota</taxon>
        <taxon>Epsilonproteobacteria</taxon>
        <taxon>Nautiliales</taxon>
        <taxon>Nautiliaceae</taxon>
        <taxon>Caminibacter</taxon>
    </lineage>
</organism>
<dbReference type="Pfam" id="PF00669">
    <property type="entry name" value="Flagellin_N"/>
    <property type="match status" value="1"/>
</dbReference>
<evidence type="ECO:0000256" key="3">
    <source>
        <dbReference type="ARBA" id="ARBA00023143"/>
    </source>
</evidence>
<evidence type="ECO:0000313" key="9">
    <source>
        <dbReference type="Proteomes" id="UP000298805"/>
    </source>
</evidence>
<keyword evidence="7" id="KW-0966">Cell projection</keyword>
<feature type="domain" description="Flagellin N-terminal" evidence="4">
    <location>
        <begin position="10"/>
        <end position="138"/>
    </location>
</feature>
<dbReference type="GO" id="GO:0005198">
    <property type="term" value="F:structural molecule activity"/>
    <property type="evidence" value="ECO:0007669"/>
    <property type="project" value="InterPro"/>
</dbReference>
<evidence type="ECO:0000259" key="4">
    <source>
        <dbReference type="Pfam" id="PF00669"/>
    </source>
</evidence>
<dbReference type="NCBIfam" id="NF006265">
    <property type="entry name" value="PRK08412.1"/>
    <property type="match status" value="1"/>
</dbReference>
<dbReference type="Proteomes" id="UP000272781">
    <property type="component" value="Unassembled WGS sequence"/>
</dbReference>
<name>A0AAJ4RDD5_9BACT</name>
<dbReference type="GO" id="GO:0071973">
    <property type="term" value="P:bacterial-type flagellum-dependent cell motility"/>
    <property type="evidence" value="ECO:0007669"/>
    <property type="project" value="InterPro"/>
</dbReference>
<accession>A0AAJ4RDD5</accession>
<evidence type="ECO:0000313" key="7">
    <source>
        <dbReference type="EMBL" id="ROR40576.1"/>
    </source>
</evidence>
<keyword evidence="3" id="KW-0975">Bacterial flagellum</keyword>
<dbReference type="Pfam" id="PF00700">
    <property type="entry name" value="Flagellin_C"/>
    <property type="match status" value="1"/>
</dbReference>
<dbReference type="RefSeq" id="WP_123351494.1">
    <property type="nucleotide sequence ID" value="NZ_CP027432.2"/>
</dbReference>
<dbReference type="Gene3D" id="1.20.1330.10">
    <property type="entry name" value="f41 fragment of flagellin, N-terminal domain"/>
    <property type="match status" value="2"/>
</dbReference>
<dbReference type="PANTHER" id="PTHR42792:SF1">
    <property type="entry name" value="FLAGELLAR HOOK-ASSOCIATED PROTEIN 3"/>
    <property type="match status" value="1"/>
</dbReference>
<dbReference type="Proteomes" id="UP000298805">
    <property type="component" value="Chromosome"/>
</dbReference>
<dbReference type="InterPro" id="IPR001492">
    <property type="entry name" value="Flagellin"/>
</dbReference>
<dbReference type="GO" id="GO:0009424">
    <property type="term" value="C:bacterial-type flagellum hook"/>
    <property type="evidence" value="ECO:0007669"/>
    <property type="project" value="InterPro"/>
</dbReference>
<dbReference type="InterPro" id="IPR046358">
    <property type="entry name" value="Flagellin_C"/>
</dbReference>
<dbReference type="EMBL" id="CP027432">
    <property type="protein sequence ID" value="QCI28692.1"/>
    <property type="molecule type" value="Genomic_DNA"/>
</dbReference>
<reference evidence="9" key="1">
    <citation type="submission" date="2018-03" db="EMBL/GenBank/DDBJ databases">
        <title>A comparative analysis of the Nautiliaceae.</title>
        <authorList>
            <person name="Grosche A."/>
            <person name="Smedile F."/>
            <person name="Vetriani C."/>
        </authorList>
    </citation>
    <scope>NUCLEOTIDE SEQUENCE [LARGE SCALE GENOMIC DNA]</scope>
    <source>
        <strain evidence="9">TB6</strain>
    </source>
</reference>
<protein>
    <submittedName>
        <fullName evidence="7">Flagellar hook-associated protein 3 FlgL</fullName>
    </submittedName>
    <submittedName>
        <fullName evidence="6">Flagellar hook-associated protein FlgL</fullName>
    </submittedName>
</protein>
<keyword evidence="7" id="KW-0282">Flagellum</keyword>
<dbReference type="EMBL" id="RJVK01000001">
    <property type="protein sequence ID" value="ROR40576.1"/>
    <property type="molecule type" value="Genomic_DNA"/>
</dbReference>
<evidence type="ECO:0000256" key="1">
    <source>
        <dbReference type="ARBA" id="ARBA00004365"/>
    </source>
</evidence>
<feature type="domain" description="Flagellin C-terminal" evidence="5">
    <location>
        <begin position="797"/>
        <end position="880"/>
    </location>
</feature>
<comment type="similarity">
    <text evidence="2">Belongs to the bacterial flagellin family.</text>
</comment>
<gene>
    <name evidence="6" type="primary">flgL</name>
    <name evidence="6" type="ORF">C6V80_06840</name>
    <name evidence="7" type="ORF">EDC58_0055</name>
</gene>
<evidence type="ECO:0000313" key="6">
    <source>
        <dbReference type="EMBL" id="QCI28692.1"/>
    </source>
</evidence>
<dbReference type="NCBIfam" id="TIGR02550">
    <property type="entry name" value="flagell_flgL"/>
    <property type="match status" value="1"/>
</dbReference>
<dbReference type="InterPro" id="IPR001029">
    <property type="entry name" value="Flagellin_N"/>
</dbReference>
<dbReference type="AlphaFoldDB" id="A0AAJ4RDD5"/>
<reference evidence="6" key="3">
    <citation type="submission" date="2019-06" db="EMBL/GenBank/DDBJ databases">
        <title>A comparative analysis of the Nautiliaceae.</title>
        <authorList>
            <person name="Grosche A."/>
            <person name="Smedile F."/>
            <person name="Vetriani C."/>
        </authorList>
    </citation>
    <scope>NUCLEOTIDE SEQUENCE</scope>
    <source>
        <strain evidence="6">TB6</strain>
    </source>
</reference>
<reference evidence="7 8" key="2">
    <citation type="submission" date="2018-11" db="EMBL/GenBank/DDBJ databases">
        <title>Genomic Encyclopedia of Type Strains, Phase IV (KMG-IV): sequencing the most valuable type-strain genomes for metagenomic binning, comparative biology and taxonomic classification.</title>
        <authorList>
            <person name="Goeker M."/>
        </authorList>
    </citation>
    <scope>NUCLEOTIDE SEQUENCE [LARGE SCALE GENOMIC DNA]</scope>
    <source>
        <strain evidence="7 8">DSM 27783</strain>
    </source>
</reference>
<evidence type="ECO:0000313" key="8">
    <source>
        <dbReference type="Proteomes" id="UP000272781"/>
    </source>
</evidence>
<evidence type="ECO:0000259" key="5">
    <source>
        <dbReference type="Pfam" id="PF00700"/>
    </source>
</evidence>
<dbReference type="InterPro" id="IPR013384">
    <property type="entry name" value="Flagell_FlgL"/>
</dbReference>
<evidence type="ECO:0000256" key="2">
    <source>
        <dbReference type="ARBA" id="ARBA00005709"/>
    </source>
</evidence>
<keyword evidence="7" id="KW-0969">Cilium</keyword>
<keyword evidence="9" id="KW-1185">Reference proteome</keyword>
<proteinExistence type="inferred from homology"/>
<sequence>MRVTQFTFYNNFVTDQQRTLSELTKVQTQIATGKKIENMYDDPTVYTKFLKLDEEINSFTQISSSAKFAKTFAQESDTTLNDIVSTLSSFKSKLLTAANDTNNTTSREAIVSELKSELEHLKNLANTSLDGKYLFSGSAFDKKPIEDDYSYQGNDKSVKAFLGAGVEREYNIPGSELFLGRDNDYKKHMTLNVIQYDKMKANPQFVVRGADGNLYIDKHQQLNGTHPDSDNPPINETITIDSQIRMLTGVEDKYVGDGKYEDGISYFYIKGRKPNGESINTKFSLSNSQSVKDLLDKIGAAYGNTATNKVVDVTLNDMGEIQIKDVNSGKMMSDFYMVASDSDEADISDLVKNGDYIVEFQKSNFKGIRDLSQATANNSGFDNRVFNFGLKFINGNRDAIPQDLAKDVFGSEAIKEGSDTIKESVDFVRFTGTDTSGNAVDVNIKITDTTTMQDVLDTIKNSFGDVNVSLENGKIVVTDNSLSSPSDDSKLSITMQTYSDSDNDGVFHTHDDMVKALRRDDVANFDKLYMDKNGNEIKGNVSNIQKDYITYFKDGQKIVEKNPNAQTYVTNDTTLADSIGIDDIDGKEFEVTFKKQDGKFQKAIITLRNTPDADGHLSTFWIDENNDGVRDLNEVFDIYDANGNKTPANTFIKTTTEMDPTTCELCTKENVQKGLTYRQLGDVVSMLVSGNIPADNTPQAYESALANAKNSVESGVDEKGRFYVKDKQNANTNIELAIDDKNSNDLYFQANNAITIDEPQTDFFATLNQAIEAVENGNNFADASSKDARNFGIQGAIEAIDHVMDRVRRSHAKIGAVSNEFDMTIQRVDMLKINVQTLQSENIDTDIGEATMRLNSLNTSYQGLLASIAKVNNLTLLNYLR</sequence>
<comment type="subcellular location">
    <subcellularLocation>
        <location evidence="1">Bacterial flagellum</location>
    </subcellularLocation>
</comment>
<dbReference type="PANTHER" id="PTHR42792">
    <property type="entry name" value="FLAGELLIN"/>
    <property type="match status" value="1"/>
</dbReference>
<dbReference type="SUPFAM" id="SSF64518">
    <property type="entry name" value="Phase 1 flagellin"/>
    <property type="match status" value="1"/>
</dbReference>